<proteinExistence type="predicted"/>
<organism evidence="1">
    <name type="scientific">Physcomitrium patens</name>
    <name type="common">Spreading-leaved earth moss</name>
    <name type="synonym">Physcomitrella patens</name>
    <dbReference type="NCBI Taxonomy" id="3218"/>
    <lineage>
        <taxon>Eukaryota</taxon>
        <taxon>Viridiplantae</taxon>
        <taxon>Streptophyta</taxon>
        <taxon>Embryophyta</taxon>
        <taxon>Bryophyta</taxon>
        <taxon>Bryophytina</taxon>
        <taxon>Bryopsida</taxon>
        <taxon>Funariidae</taxon>
        <taxon>Funariales</taxon>
        <taxon>Funariaceae</taxon>
        <taxon>Physcomitrium</taxon>
    </lineage>
</organism>
<dbReference type="InParanoid" id="A0A2K1L745"/>
<sequence>MATKEIIWYQRLLTYLRFSQDKTAILYFDSQSAIRLVLNLEFHSQTKHVDRKYHMIRKQIPNGLLQINYISTNNNVANIFTKPVTLENFKKKHALLTIHLR</sequence>
<reference evidence="2" key="3">
    <citation type="submission" date="2020-12" db="UniProtKB">
        <authorList>
            <consortium name="EnsemblPlants"/>
        </authorList>
    </citation>
    <scope>IDENTIFICATION</scope>
</reference>
<evidence type="ECO:0000313" key="3">
    <source>
        <dbReference type="Proteomes" id="UP000006727"/>
    </source>
</evidence>
<dbReference type="AlphaFoldDB" id="A0A2K1L745"/>
<dbReference type="CDD" id="cd09272">
    <property type="entry name" value="RNase_HI_RT_Ty1"/>
    <property type="match status" value="1"/>
</dbReference>
<dbReference type="Proteomes" id="UP000006727">
    <property type="component" value="Chromosome 1"/>
</dbReference>
<keyword evidence="3" id="KW-1185">Reference proteome</keyword>
<protein>
    <recommendedName>
        <fullName evidence="4">Reverse transcriptase Ty1/copia-type domain-containing protein</fullName>
    </recommendedName>
</protein>
<evidence type="ECO:0008006" key="4">
    <source>
        <dbReference type="Google" id="ProtNLM"/>
    </source>
</evidence>
<accession>A0A2K1L745</accession>
<evidence type="ECO:0000313" key="1">
    <source>
        <dbReference type="EMBL" id="PNR61811.1"/>
    </source>
</evidence>
<reference evidence="1 3" key="1">
    <citation type="journal article" date="2008" name="Science">
        <title>The Physcomitrella genome reveals evolutionary insights into the conquest of land by plants.</title>
        <authorList>
            <person name="Rensing S."/>
            <person name="Lang D."/>
            <person name="Zimmer A."/>
            <person name="Terry A."/>
            <person name="Salamov A."/>
            <person name="Shapiro H."/>
            <person name="Nishiyama T."/>
            <person name="Perroud P.-F."/>
            <person name="Lindquist E."/>
            <person name="Kamisugi Y."/>
            <person name="Tanahashi T."/>
            <person name="Sakakibara K."/>
            <person name="Fujita T."/>
            <person name="Oishi K."/>
            <person name="Shin-I T."/>
            <person name="Kuroki Y."/>
            <person name="Toyoda A."/>
            <person name="Suzuki Y."/>
            <person name="Hashimoto A."/>
            <person name="Yamaguchi K."/>
            <person name="Sugano A."/>
            <person name="Kohara Y."/>
            <person name="Fujiyama A."/>
            <person name="Anterola A."/>
            <person name="Aoki S."/>
            <person name="Ashton N."/>
            <person name="Barbazuk W.B."/>
            <person name="Barker E."/>
            <person name="Bennetzen J."/>
            <person name="Bezanilla M."/>
            <person name="Blankenship R."/>
            <person name="Cho S.H."/>
            <person name="Dutcher S."/>
            <person name="Estelle M."/>
            <person name="Fawcett J.A."/>
            <person name="Gundlach H."/>
            <person name="Hanada K."/>
            <person name="Heyl A."/>
            <person name="Hicks K.A."/>
            <person name="Hugh J."/>
            <person name="Lohr M."/>
            <person name="Mayer K."/>
            <person name="Melkozernov A."/>
            <person name="Murata T."/>
            <person name="Nelson D."/>
            <person name="Pils B."/>
            <person name="Prigge M."/>
            <person name="Reiss B."/>
            <person name="Renner T."/>
            <person name="Rombauts S."/>
            <person name="Rushton P."/>
            <person name="Sanderfoot A."/>
            <person name="Schween G."/>
            <person name="Shiu S.-H."/>
            <person name="Stueber K."/>
            <person name="Theodoulou F.L."/>
            <person name="Tu H."/>
            <person name="Van de Peer Y."/>
            <person name="Verrier P.J."/>
            <person name="Waters E."/>
            <person name="Wood A."/>
            <person name="Yang L."/>
            <person name="Cove D."/>
            <person name="Cuming A."/>
            <person name="Hasebe M."/>
            <person name="Lucas S."/>
            <person name="Mishler D.B."/>
            <person name="Reski R."/>
            <person name="Grigoriev I."/>
            <person name="Quatrano R.S."/>
            <person name="Boore J.L."/>
        </authorList>
    </citation>
    <scope>NUCLEOTIDE SEQUENCE [LARGE SCALE GENOMIC DNA]</scope>
    <source>
        <strain evidence="2 3">cv. Gransden 2004</strain>
    </source>
</reference>
<reference evidence="1 3" key="2">
    <citation type="journal article" date="2018" name="Plant J.">
        <title>The Physcomitrella patens chromosome-scale assembly reveals moss genome structure and evolution.</title>
        <authorList>
            <person name="Lang D."/>
            <person name="Ullrich K.K."/>
            <person name="Murat F."/>
            <person name="Fuchs J."/>
            <person name="Jenkins J."/>
            <person name="Haas F.B."/>
            <person name="Piednoel M."/>
            <person name="Gundlach H."/>
            <person name="Van Bel M."/>
            <person name="Meyberg R."/>
            <person name="Vives C."/>
            <person name="Morata J."/>
            <person name="Symeonidi A."/>
            <person name="Hiss M."/>
            <person name="Muchero W."/>
            <person name="Kamisugi Y."/>
            <person name="Saleh O."/>
            <person name="Blanc G."/>
            <person name="Decker E.L."/>
            <person name="van Gessel N."/>
            <person name="Grimwood J."/>
            <person name="Hayes R.D."/>
            <person name="Graham S.W."/>
            <person name="Gunter L.E."/>
            <person name="McDaniel S.F."/>
            <person name="Hoernstein S.N.W."/>
            <person name="Larsson A."/>
            <person name="Li F.W."/>
            <person name="Perroud P.F."/>
            <person name="Phillips J."/>
            <person name="Ranjan P."/>
            <person name="Rokshar D.S."/>
            <person name="Rothfels C.J."/>
            <person name="Schneider L."/>
            <person name="Shu S."/>
            <person name="Stevenson D.W."/>
            <person name="Thummler F."/>
            <person name="Tillich M."/>
            <person name="Villarreal Aguilar J.C."/>
            <person name="Widiez T."/>
            <person name="Wong G.K."/>
            <person name="Wymore A."/>
            <person name="Zhang Y."/>
            <person name="Zimmer A.D."/>
            <person name="Quatrano R.S."/>
            <person name="Mayer K.F.X."/>
            <person name="Goodstein D."/>
            <person name="Casacuberta J.M."/>
            <person name="Vandepoele K."/>
            <person name="Reski R."/>
            <person name="Cuming A.C."/>
            <person name="Tuskan G.A."/>
            <person name="Maumus F."/>
            <person name="Salse J."/>
            <person name="Schmutz J."/>
            <person name="Rensing S.A."/>
        </authorList>
    </citation>
    <scope>NUCLEOTIDE SEQUENCE [LARGE SCALE GENOMIC DNA]</scope>
    <source>
        <strain evidence="2 3">cv. Gransden 2004</strain>
    </source>
</reference>
<dbReference type="EnsemblPlants" id="Pp3c1_5790V3.1">
    <property type="protein sequence ID" value="PAC:32967321.CDS.1"/>
    <property type="gene ID" value="Pp3c1_5790"/>
</dbReference>
<gene>
    <name evidence="1" type="ORF">PHYPA_000235</name>
</gene>
<dbReference type="Gramene" id="Pp3c1_5790V3.1">
    <property type="protein sequence ID" value="PAC:32967321.CDS.1"/>
    <property type="gene ID" value="Pp3c1_5790"/>
</dbReference>
<dbReference type="EMBL" id="ABEU02000001">
    <property type="protein sequence ID" value="PNR61811.1"/>
    <property type="molecule type" value="Genomic_DNA"/>
</dbReference>
<dbReference type="STRING" id="3218.A0A2K1L745"/>
<evidence type="ECO:0000313" key="2">
    <source>
        <dbReference type="EnsemblPlants" id="PAC:32967321.CDS.1"/>
    </source>
</evidence>
<name>A0A2K1L745_PHYPA</name>